<reference evidence="1" key="1">
    <citation type="submission" date="2020-11" db="EMBL/GenBank/DDBJ databases">
        <authorList>
            <person name="Tran Van P."/>
        </authorList>
    </citation>
    <scope>NUCLEOTIDE SEQUENCE</scope>
</reference>
<dbReference type="AlphaFoldDB" id="A0A7R9L0X0"/>
<dbReference type="Gene3D" id="2.40.50.100">
    <property type="match status" value="1"/>
</dbReference>
<organism evidence="1">
    <name type="scientific">Medioppia subpectinata</name>
    <dbReference type="NCBI Taxonomy" id="1979941"/>
    <lineage>
        <taxon>Eukaryota</taxon>
        <taxon>Metazoa</taxon>
        <taxon>Ecdysozoa</taxon>
        <taxon>Arthropoda</taxon>
        <taxon>Chelicerata</taxon>
        <taxon>Arachnida</taxon>
        <taxon>Acari</taxon>
        <taxon>Acariformes</taxon>
        <taxon>Sarcoptiformes</taxon>
        <taxon>Oribatida</taxon>
        <taxon>Brachypylina</taxon>
        <taxon>Oppioidea</taxon>
        <taxon>Oppiidae</taxon>
        <taxon>Medioppia</taxon>
    </lineage>
</organism>
<evidence type="ECO:0000313" key="2">
    <source>
        <dbReference type="Proteomes" id="UP000759131"/>
    </source>
</evidence>
<dbReference type="Proteomes" id="UP000759131">
    <property type="component" value="Unassembled WGS sequence"/>
</dbReference>
<protein>
    <recommendedName>
        <fullName evidence="3">Ribosomal protein L27</fullName>
    </recommendedName>
</protein>
<dbReference type="InterPro" id="IPR001684">
    <property type="entry name" value="Ribosomal_bL27"/>
</dbReference>
<dbReference type="EMBL" id="OC864714">
    <property type="protein sequence ID" value="CAD7631889.1"/>
    <property type="molecule type" value="Genomic_DNA"/>
</dbReference>
<dbReference type="GO" id="GO:0005840">
    <property type="term" value="C:ribosome"/>
    <property type="evidence" value="ECO:0007669"/>
    <property type="project" value="InterPro"/>
</dbReference>
<dbReference type="OrthoDB" id="1867012at2759"/>
<dbReference type="EMBL" id="CAJPIZ010010139">
    <property type="protein sequence ID" value="CAG2112319.1"/>
    <property type="molecule type" value="Genomic_DNA"/>
</dbReference>
<sequence length="94" mass="10701">MQTQCESVWKGSLEPTLYRKRLICKSPGQSQRGKKRPPKNIKLIAIPGQRVDERDILGKQKSLKYHPGFNVALDPKNKNLYALTAGTVFYSIEK</sequence>
<keyword evidence="2" id="KW-1185">Reference proteome</keyword>
<gene>
    <name evidence="1" type="ORF">OSB1V03_LOCUS12298</name>
</gene>
<dbReference type="GO" id="GO:0006412">
    <property type="term" value="P:translation"/>
    <property type="evidence" value="ECO:0007669"/>
    <property type="project" value="InterPro"/>
</dbReference>
<accession>A0A7R9L0X0</accession>
<evidence type="ECO:0000313" key="1">
    <source>
        <dbReference type="EMBL" id="CAD7631889.1"/>
    </source>
</evidence>
<feature type="non-terminal residue" evidence="1">
    <location>
        <position position="1"/>
    </location>
</feature>
<dbReference type="Pfam" id="PF01016">
    <property type="entry name" value="Ribosomal_L27"/>
    <property type="match status" value="1"/>
</dbReference>
<proteinExistence type="predicted"/>
<evidence type="ECO:0008006" key="3">
    <source>
        <dbReference type="Google" id="ProtNLM"/>
    </source>
</evidence>
<name>A0A7R9L0X0_9ACAR</name>
<dbReference type="SUPFAM" id="SSF110324">
    <property type="entry name" value="Ribosomal L27 protein-like"/>
    <property type="match status" value="1"/>
</dbReference>
<dbReference type="GO" id="GO:0003735">
    <property type="term" value="F:structural constituent of ribosome"/>
    <property type="evidence" value="ECO:0007669"/>
    <property type="project" value="InterPro"/>
</dbReference>